<dbReference type="EMBL" id="NOUW01000027">
    <property type="protein sequence ID" value="PDX89049.1"/>
    <property type="molecule type" value="Genomic_DNA"/>
</dbReference>
<accession>A0A2A7BCL2</accession>
<dbReference type="Pfam" id="PF06898">
    <property type="entry name" value="YqfD"/>
    <property type="match status" value="1"/>
</dbReference>
<feature type="transmembrane region" description="Helical" evidence="1">
    <location>
        <begin position="119"/>
        <end position="140"/>
    </location>
</feature>
<name>A0A2A7BCL2_9FIRM</name>
<keyword evidence="1" id="KW-0812">Transmembrane</keyword>
<evidence type="ECO:0000313" key="2">
    <source>
        <dbReference type="EMBL" id="PDX89049.1"/>
    </source>
</evidence>
<comment type="caution">
    <text evidence="2">The sequence shown here is derived from an EMBL/GenBank/DDBJ whole genome shotgun (WGS) entry which is preliminary data.</text>
</comment>
<organism evidence="2 3">
    <name type="scientific">Faecalibacterium prausnitzii</name>
    <dbReference type="NCBI Taxonomy" id="853"/>
    <lineage>
        <taxon>Bacteria</taxon>
        <taxon>Bacillati</taxon>
        <taxon>Bacillota</taxon>
        <taxon>Clostridia</taxon>
        <taxon>Eubacteriales</taxon>
        <taxon>Oscillospiraceae</taxon>
        <taxon>Faecalibacterium</taxon>
    </lineage>
</organism>
<protein>
    <submittedName>
        <fullName evidence="2">Sporulation protein</fullName>
    </submittedName>
</protein>
<evidence type="ECO:0000256" key="1">
    <source>
        <dbReference type="SAM" id="Phobius"/>
    </source>
</evidence>
<proteinExistence type="predicted"/>
<dbReference type="InterPro" id="IPR010690">
    <property type="entry name" value="YqfD"/>
</dbReference>
<dbReference type="AlphaFoldDB" id="A0A2A7BCL2"/>
<gene>
    <name evidence="2" type="ORF">CHR61_09115</name>
</gene>
<keyword evidence="1" id="KW-0472">Membrane</keyword>
<reference evidence="2 3" key="1">
    <citation type="journal article" date="2017" name="Front. Microbiol.">
        <title>New Insights into the Diversity of the Genus Faecalibacterium.</title>
        <authorList>
            <person name="Benevides L."/>
            <person name="Burman S."/>
            <person name="Martin R."/>
            <person name="Robert V."/>
            <person name="Thomas M."/>
            <person name="Miquel S."/>
            <person name="Chain F."/>
            <person name="Sokol H."/>
            <person name="Bermudez-Humaran L.G."/>
            <person name="Morrison M."/>
            <person name="Langella P."/>
            <person name="Azevedo V.A."/>
            <person name="Chatel J.M."/>
            <person name="Soares S."/>
        </authorList>
    </citation>
    <scope>NUCLEOTIDE SEQUENCE [LARGE SCALE GENOMIC DNA]</scope>
    <source>
        <strain evidence="2 3">AHMP21</strain>
    </source>
</reference>
<dbReference type="Proteomes" id="UP000220438">
    <property type="component" value="Unassembled WGS sequence"/>
</dbReference>
<sequence>MGTGLESKRWPLTELPCGGGFYAQIFPAVREGCSILQLWAGAAFSARNGDTDGLLSEAARTGLHLTDIFPAPGGFTARCAAWRYLRLAKLARKRRVHLRIRKKTGLFFLLRPYLRRRGLWAGLLLFVPFLLWSQGLVWAVDASGLTTGQQARAASVLRETVSLMPGSIVTQEKLTAGEYALLQSGEFSWVSLNFLDGRLVLEAAEAKPVPEIAAGTLHGLRAKAAGTVVNTNLISGTMLVVPGQAVEKGQGLIGTARAERDGTLIFQPAAGSVRAQFEWEFAEELPLTAATYQLTGNAVVQRRLFLAGRVFPLPSLFSPADDSTAVTRHLQPELLGLMFPLSVEETTYYEQAENEVHFSEDEASALTRLHGLQALQNDYPDAEFVAQKVDVTTENDTLHYRVVYTIIADICT</sequence>
<evidence type="ECO:0000313" key="3">
    <source>
        <dbReference type="Proteomes" id="UP000220438"/>
    </source>
</evidence>
<dbReference type="RefSeq" id="WP_097771109.1">
    <property type="nucleotide sequence ID" value="NZ_NOUW01000027.1"/>
</dbReference>
<keyword evidence="1" id="KW-1133">Transmembrane helix</keyword>